<evidence type="ECO:0000313" key="1">
    <source>
        <dbReference type="EMBL" id="GGF89570.1"/>
    </source>
</evidence>
<dbReference type="AlphaFoldDB" id="A0A8J2Z2B0"/>
<organism evidence="1 2">
    <name type="scientific">Cysteiniphilum litorale</name>
    <dbReference type="NCBI Taxonomy" id="2056700"/>
    <lineage>
        <taxon>Bacteria</taxon>
        <taxon>Pseudomonadati</taxon>
        <taxon>Pseudomonadota</taxon>
        <taxon>Gammaproteobacteria</taxon>
        <taxon>Thiotrichales</taxon>
        <taxon>Fastidiosibacteraceae</taxon>
        <taxon>Cysteiniphilum</taxon>
    </lineage>
</organism>
<name>A0A8J2Z2B0_9GAMM</name>
<comment type="caution">
    <text evidence="1">The sequence shown here is derived from an EMBL/GenBank/DDBJ whole genome shotgun (WGS) entry which is preliminary data.</text>
</comment>
<evidence type="ECO:0000313" key="2">
    <source>
        <dbReference type="Proteomes" id="UP000636949"/>
    </source>
</evidence>
<dbReference type="RefSeq" id="WP_117001462.1">
    <property type="nucleotide sequence ID" value="NZ_BMJS01000002.1"/>
</dbReference>
<keyword evidence="2" id="KW-1185">Reference proteome</keyword>
<dbReference type="Proteomes" id="UP000636949">
    <property type="component" value="Unassembled WGS sequence"/>
</dbReference>
<proteinExistence type="predicted"/>
<reference evidence="1" key="2">
    <citation type="submission" date="2020-09" db="EMBL/GenBank/DDBJ databases">
        <authorList>
            <person name="Sun Q."/>
            <person name="Zhou Y."/>
        </authorList>
    </citation>
    <scope>NUCLEOTIDE SEQUENCE</scope>
    <source>
        <strain evidence="1">CGMCC 1.15758</strain>
    </source>
</reference>
<reference evidence="1" key="1">
    <citation type="journal article" date="2014" name="Int. J. Syst. Evol. Microbiol.">
        <title>Complete genome sequence of Corynebacterium casei LMG S-19264T (=DSM 44701T), isolated from a smear-ripened cheese.</title>
        <authorList>
            <consortium name="US DOE Joint Genome Institute (JGI-PGF)"/>
            <person name="Walter F."/>
            <person name="Albersmeier A."/>
            <person name="Kalinowski J."/>
            <person name="Ruckert C."/>
        </authorList>
    </citation>
    <scope>NUCLEOTIDE SEQUENCE</scope>
    <source>
        <strain evidence="1">CGMCC 1.15758</strain>
    </source>
</reference>
<protein>
    <submittedName>
        <fullName evidence="1">Uncharacterized protein</fullName>
    </submittedName>
</protein>
<dbReference type="EMBL" id="BMJS01000002">
    <property type="protein sequence ID" value="GGF89570.1"/>
    <property type="molecule type" value="Genomic_DNA"/>
</dbReference>
<sequence>MTKALYALDQLKYQWLKASELYSEPYPSLQKLQWWQQALTDLKERRDHPLLTVLYQSFELDSLQECLSSDLDYALQTIAEGRNYQGSLDLSESFLGIAKLKAHALQFNELEQIKTLNHIDELLRHILMIGKHFSRNIILNSTLTPQVTKESFHQIINELMQYIHTLKQNLHLTAAQMKQIKPLIALHKQQMLCVKKFTKKVDNPFTESIYVSSFALLFTSVSASKL</sequence>
<accession>A0A8J2Z2B0</accession>
<dbReference type="OrthoDB" id="5622938at2"/>
<gene>
    <name evidence="1" type="ORF">GCM10010995_03630</name>
</gene>